<accession>A0A9P7ZGH0</accession>
<feature type="region of interest" description="Disordered" evidence="1">
    <location>
        <begin position="813"/>
        <end position="868"/>
    </location>
</feature>
<feature type="region of interest" description="Disordered" evidence="1">
    <location>
        <begin position="92"/>
        <end position="121"/>
    </location>
</feature>
<feature type="domain" description="DDHD" evidence="2">
    <location>
        <begin position="647"/>
        <end position="968"/>
    </location>
</feature>
<dbReference type="PANTHER" id="PTHR23509">
    <property type="entry name" value="PA-PL1 PHOSPHOLIPASE FAMILY"/>
    <property type="match status" value="1"/>
</dbReference>
<feature type="compositionally biased region" description="Polar residues" evidence="1">
    <location>
        <begin position="219"/>
        <end position="232"/>
    </location>
</feature>
<dbReference type="Proteomes" id="UP000887229">
    <property type="component" value="Unassembled WGS sequence"/>
</dbReference>
<evidence type="ECO:0000256" key="1">
    <source>
        <dbReference type="SAM" id="MobiDB-lite"/>
    </source>
</evidence>
<dbReference type="GO" id="GO:0004620">
    <property type="term" value="F:phospholipase activity"/>
    <property type="evidence" value="ECO:0007669"/>
    <property type="project" value="TreeGrafter"/>
</dbReference>
<feature type="compositionally biased region" description="Basic and acidic residues" evidence="1">
    <location>
        <begin position="836"/>
        <end position="853"/>
    </location>
</feature>
<dbReference type="SMART" id="SM01127">
    <property type="entry name" value="DDHD"/>
    <property type="match status" value="1"/>
</dbReference>
<reference evidence="3" key="1">
    <citation type="journal article" date="2021" name="IMA Fungus">
        <title>Genomic characterization of three marine fungi, including Emericellopsis atlantica sp. nov. with signatures of a generalist lifestyle and marine biomass degradation.</title>
        <authorList>
            <person name="Hagestad O.C."/>
            <person name="Hou L."/>
            <person name="Andersen J.H."/>
            <person name="Hansen E.H."/>
            <person name="Altermark B."/>
            <person name="Li C."/>
            <person name="Kuhnert E."/>
            <person name="Cox R.J."/>
            <person name="Crous P.W."/>
            <person name="Spatafora J.W."/>
            <person name="Lail K."/>
            <person name="Amirebrahimi M."/>
            <person name="Lipzen A."/>
            <person name="Pangilinan J."/>
            <person name="Andreopoulos W."/>
            <person name="Hayes R.D."/>
            <person name="Ng V."/>
            <person name="Grigoriev I.V."/>
            <person name="Jackson S.A."/>
            <person name="Sutton T.D.S."/>
            <person name="Dobson A.D.W."/>
            <person name="Rama T."/>
        </authorList>
    </citation>
    <scope>NUCLEOTIDE SEQUENCE</scope>
    <source>
        <strain evidence="3">TS7</strain>
    </source>
</reference>
<dbReference type="Pfam" id="PF02862">
    <property type="entry name" value="DDHD"/>
    <property type="match status" value="1"/>
</dbReference>
<dbReference type="AlphaFoldDB" id="A0A9P7ZGH0"/>
<dbReference type="InterPro" id="IPR004177">
    <property type="entry name" value="DDHD_dom"/>
</dbReference>
<feature type="compositionally biased region" description="Basic and acidic residues" evidence="1">
    <location>
        <begin position="27"/>
        <end position="46"/>
    </location>
</feature>
<dbReference type="GO" id="GO:0005737">
    <property type="term" value="C:cytoplasm"/>
    <property type="evidence" value="ECO:0007669"/>
    <property type="project" value="TreeGrafter"/>
</dbReference>
<dbReference type="EMBL" id="MU251266">
    <property type="protein sequence ID" value="KAG9251708.1"/>
    <property type="molecule type" value="Genomic_DNA"/>
</dbReference>
<dbReference type="GO" id="GO:0046872">
    <property type="term" value="F:metal ion binding"/>
    <property type="evidence" value="ECO:0007669"/>
    <property type="project" value="InterPro"/>
</dbReference>
<evidence type="ECO:0000259" key="2">
    <source>
        <dbReference type="PROSITE" id="PS51043"/>
    </source>
</evidence>
<evidence type="ECO:0000313" key="3">
    <source>
        <dbReference type="EMBL" id="KAG9251708.1"/>
    </source>
</evidence>
<dbReference type="Pfam" id="PF23463">
    <property type="entry name" value="WWE_2"/>
    <property type="match status" value="1"/>
</dbReference>
<dbReference type="Pfam" id="PF23465">
    <property type="entry name" value="DUF7131"/>
    <property type="match status" value="1"/>
</dbReference>
<feature type="compositionally biased region" description="Polar residues" evidence="1">
    <location>
        <begin position="254"/>
        <end position="264"/>
    </location>
</feature>
<protein>
    <submittedName>
        <fullName evidence="3">DDHD domain-containing protein</fullName>
    </submittedName>
</protein>
<comment type="caution">
    <text evidence="3">The sequence shown here is derived from an EMBL/GenBank/DDBJ whole genome shotgun (WGS) entry which is preliminary data.</text>
</comment>
<dbReference type="PROSITE" id="PS51043">
    <property type="entry name" value="DDHD"/>
    <property type="match status" value="1"/>
</dbReference>
<feature type="region of interest" description="Disordered" evidence="1">
    <location>
        <begin position="212"/>
        <end position="265"/>
    </location>
</feature>
<dbReference type="InterPro" id="IPR055555">
    <property type="entry name" value="PA-PLA1_DUF7131"/>
</dbReference>
<proteinExistence type="predicted"/>
<dbReference type="PANTHER" id="PTHR23509:SF10">
    <property type="entry name" value="LD21067P"/>
    <property type="match status" value="1"/>
</dbReference>
<feature type="region of interest" description="Disordered" evidence="1">
    <location>
        <begin position="319"/>
        <end position="389"/>
    </location>
</feature>
<feature type="compositionally biased region" description="Polar residues" evidence="1">
    <location>
        <begin position="813"/>
        <end position="822"/>
    </location>
</feature>
<feature type="compositionally biased region" description="Basic and acidic residues" evidence="1">
    <location>
        <begin position="322"/>
        <end position="336"/>
    </location>
</feature>
<feature type="region of interest" description="Disordered" evidence="1">
    <location>
        <begin position="886"/>
        <end position="915"/>
    </location>
</feature>
<evidence type="ECO:0000313" key="4">
    <source>
        <dbReference type="Proteomes" id="UP000887229"/>
    </source>
</evidence>
<sequence length="985" mass="108983">MASQLGDQKAEKSYLTTAVESINPWGGKRDSSPAPEASKKADKKQTSEPATEGPGDHSITHLYGQSFRTYPADCPPLKVQWYHAIDVPKRKGVSVKERQKPATSEKPVQKPKKFSAFSTSDSKAIESRYQQLLEATESPTKAPPREISQSVPVNEDFLFDVVIDQRELSPVYWLGPVYEVRRGTWFFQEGTSLRPCEENLAAQLEEGYLKTKPWRSPARSRSQSVAKSVTPKQSRDNIKAAAGKDATPNPPETVGQTAGNQPQSYRLFGSHMNSFVTYQDGSTAWLSTDTMLSWVTSSVYERFSGGGYMSGIKLVRGYTEPSKPKESELQEKDKSKAPVSATAEDVPGLDQRQQKLLNRRSAPPSTKAVVQNQEADSEPTKPTAMEGRGARLQRQLSSLMEGGNPIETEEQMQERQEQEMRDYHTQAGESQKRDVDHLILVTHGIGQQLGLRMESINFVQDVNVLRKTLKSTYASSADLKALNSELNAELGNCRVQVLPVCWRHLLDFPRQRERKEEHDLGDVDDLEDNYPSLEDITIEGVAFARSLISDLALDVLLYQSSYREQIASIVLQECNRIYRLYCDRNPGFKGKVHLMGHSLGSAILFDLLCRQKDPKADHAKTNPLRFWPGKQQSDMTHLTAKERRLAMEFEVDDFYCLGSPIGLFEMLEGRTIAARQAPKPHASDDVLQRELEEVDLATRSMGNTAEGIPHQTLQSTQVSSPKARQLFNIFHPSDPISYRLEPLISPAMRSLKPQGLPYTKKGIFDAANEGLTGIGAKVGQSVSGLWSSLSAGIASNMLNRSLGLTSEEVAQMTDHTQSAARQSASSKTTDAASKALADESRIGERTDERKKQLADSATSSGKGIAGGNDATLIDDELETLYSQFQKRGPETASKDDGDGGLGGPDGTRKAKKMRAEEAKVRALNRNGRVDYSIQESVLDFNPINTIASHMGYWSDVDVNHFILSQLLSSRSGLGKTETSQSTKTK</sequence>
<name>A0A9P7ZGH0_9HYPO</name>
<dbReference type="InterPro" id="IPR057826">
    <property type="entry name" value="WWE_C20G8.02"/>
</dbReference>
<dbReference type="OrthoDB" id="431378at2759"/>
<dbReference type="RefSeq" id="XP_046115632.1">
    <property type="nucleotide sequence ID" value="XM_046261509.1"/>
</dbReference>
<keyword evidence="4" id="KW-1185">Reference proteome</keyword>
<feature type="region of interest" description="Disordered" evidence="1">
    <location>
        <begin position="19"/>
        <end position="62"/>
    </location>
</feature>
<organism evidence="3 4">
    <name type="scientific">Emericellopsis atlantica</name>
    <dbReference type="NCBI Taxonomy" id="2614577"/>
    <lineage>
        <taxon>Eukaryota</taxon>
        <taxon>Fungi</taxon>
        <taxon>Dikarya</taxon>
        <taxon>Ascomycota</taxon>
        <taxon>Pezizomycotina</taxon>
        <taxon>Sordariomycetes</taxon>
        <taxon>Hypocreomycetidae</taxon>
        <taxon>Hypocreales</taxon>
        <taxon>Bionectriaceae</taxon>
        <taxon>Emericellopsis</taxon>
    </lineage>
</organism>
<gene>
    <name evidence="3" type="ORF">F5Z01DRAFT_626890</name>
</gene>
<feature type="compositionally biased region" description="Basic and acidic residues" evidence="1">
    <location>
        <begin position="887"/>
        <end position="897"/>
    </location>
</feature>
<feature type="compositionally biased region" description="Low complexity" evidence="1">
    <location>
        <begin position="823"/>
        <end position="835"/>
    </location>
</feature>
<dbReference type="InterPro" id="IPR058055">
    <property type="entry name" value="PA-PLA1"/>
</dbReference>
<dbReference type="GeneID" id="70292412"/>